<dbReference type="EMBL" id="CP030053">
    <property type="protein sequence ID" value="QAU44410.1"/>
    <property type="molecule type" value="Genomic_DNA"/>
</dbReference>
<dbReference type="PANTHER" id="PTHR11109">
    <property type="entry name" value="GTP CYCLOHYDROLASE I"/>
    <property type="match status" value="1"/>
</dbReference>
<evidence type="ECO:0000256" key="3">
    <source>
        <dbReference type="ARBA" id="ARBA00008085"/>
    </source>
</evidence>
<feature type="binding site" evidence="8">
    <location>
        <position position="148"/>
    </location>
    <ligand>
        <name>Zn(2+)</name>
        <dbReference type="ChEBI" id="CHEBI:29105"/>
    </ligand>
</feature>
<evidence type="ECO:0000259" key="9">
    <source>
        <dbReference type="Pfam" id="PF01227"/>
    </source>
</evidence>
<dbReference type="GO" id="GO:0005737">
    <property type="term" value="C:cytoplasm"/>
    <property type="evidence" value="ECO:0007669"/>
    <property type="project" value="TreeGrafter"/>
</dbReference>
<comment type="similarity">
    <text evidence="3 8">Belongs to the GTP cyclohydrolase I family.</text>
</comment>
<keyword evidence="8" id="KW-0547">Nucleotide-binding</keyword>
<dbReference type="NCBIfam" id="NF006825">
    <property type="entry name" value="PRK09347.1-2"/>
    <property type="match status" value="1"/>
</dbReference>
<dbReference type="GO" id="GO:0046654">
    <property type="term" value="P:tetrahydrofolate biosynthetic process"/>
    <property type="evidence" value="ECO:0007669"/>
    <property type="project" value="UniProtKB-UniRule"/>
</dbReference>
<feature type="binding site" evidence="8">
    <location>
        <position position="80"/>
    </location>
    <ligand>
        <name>Zn(2+)</name>
        <dbReference type="ChEBI" id="CHEBI:29105"/>
    </ligand>
</feature>
<evidence type="ECO:0000256" key="4">
    <source>
        <dbReference type="ARBA" id="ARBA00011857"/>
    </source>
</evidence>
<dbReference type="NCBIfam" id="NF006826">
    <property type="entry name" value="PRK09347.1-3"/>
    <property type="match status" value="1"/>
</dbReference>
<dbReference type="InterPro" id="IPR001474">
    <property type="entry name" value="GTP_CycHdrlase_I"/>
</dbReference>
<dbReference type="InterPro" id="IPR043134">
    <property type="entry name" value="GTP-CH-I_N"/>
</dbReference>
<feature type="domain" description="GTP cyclohydrolase I" evidence="9">
    <location>
        <begin position="7"/>
        <end position="184"/>
    </location>
</feature>
<comment type="pathway">
    <text evidence="2 8">Cofactor biosynthesis; 7,8-dihydroneopterin triphosphate biosynthesis; 7,8-dihydroneopterin triphosphate from GTP: step 1/1.</text>
</comment>
<keyword evidence="8" id="KW-0479">Metal-binding</keyword>
<dbReference type="GO" id="GO:0008270">
    <property type="term" value="F:zinc ion binding"/>
    <property type="evidence" value="ECO:0007669"/>
    <property type="project" value="UniProtKB-UniRule"/>
</dbReference>
<evidence type="ECO:0000256" key="8">
    <source>
        <dbReference type="HAMAP-Rule" id="MF_00223"/>
    </source>
</evidence>
<sequence>MSREDAEEAFRVILRWIGEDPEREGLVDTPRRVVEAYRTYFRGYFEDPTEHLRTTFAETGGYDDMVLLRNIPFRSHCEHHMAPIVGRAWVGYVPAQRVVGISKLARVVDGYSRRLQIQERFTTEIANAIQSELEPKGVAVFVKAEHHCISGRGVQKHGVDLSTSNMIGCFKDDPILRQEFLAMVSADLKP</sequence>
<reference evidence="10 11" key="1">
    <citation type="submission" date="2018-06" db="EMBL/GenBank/DDBJ databases">
        <title>Comparative genomics of rhizobia nodulating Arachis hypogaea in China.</title>
        <authorList>
            <person name="Li Y."/>
        </authorList>
    </citation>
    <scope>NUCLEOTIDE SEQUENCE [LARGE SCALE GENOMIC DNA]</scope>
    <source>
        <strain evidence="10 11">CCBAU 51670</strain>
    </source>
</reference>
<evidence type="ECO:0000313" key="10">
    <source>
        <dbReference type="EMBL" id="QAU44410.1"/>
    </source>
</evidence>
<dbReference type="GO" id="GO:0003934">
    <property type="term" value="F:GTP cyclohydrolase I activity"/>
    <property type="evidence" value="ECO:0007669"/>
    <property type="project" value="UniProtKB-UniRule"/>
</dbReference>
<proteinExistence type="inferred from homology"/>
<dbReference type="AlphaFoldDB" id="A0AAE6C6H7"/>
<dbReference type="GO" id="GO:0005525">
    <property type="term" value="F:GTP binding"/>
    <property type="evidence" value="ECO:0007669"/>
    <property type="project" value="UniProtKB-KW"/>
</dbReference>
<dbReference type="Proteomes" id="UP000288972">
    <property type="component" value="Chromosome"/>
</dbReference>
<dbReference type="NCBIfam" id="TIGR00063">
    <property type="entry name" value="folE"/>
    <property type="match status" value="1"/>
</dbReference>
<evidence type="ECO:0000256" key="7">
    <source>
        <dbReference type="ARBA" id="ARBA00023134"/>
    </source>
</evidence>
<accession>A0AAE6C6H7</accession>
<evidence type="ECO:0000256" key="5">
    <source>
        <dbReference type="ARBA" id="ARBA00022563"/>
    </source>
</evidence>
<protein>
    <recommendedName>
        <fullName evidence="8">GTP cyclohydrolase 1</fullName>
        <ecNumber evidence="8">3.5.4.16</ecNumber>
    </recommendedName>
    <alternativeName>
        <fullName evidence="8">GTP cyclohydrolase I</fullName>
        <shortName evidence="8">GTP-CH-I</shortName>
    </alternativeName>
</protein>
<comment type="subunit">
    <text evidence="8">Homopolymer.</text>
</comment>
<dbReference type="RefSeq" id="WP_128949193.1">
    <property type="nucleotide sequence ID" value="NZ_CP030053.1"/>
</dbReference>
<dbReference type="KEGG" id="bgz:XH91_02925"/>
<dbReference type="SUPFAM" id="SSF55620">
    <property type="entry name" value="Tetrahydrobiopterin biosynthesis enzymes-like"/>
    <property type="match status" value="1"/>
</dbReference>
<dbReference type="Pfam" id="PF01227">
    <property type="entry name" value="GTP_cyclohydroI"/>
    <property type="match status" value="1"/>
</dbReference>
<dbReference type="InterPro" id="IPR018234">
    <property type="entry name" value="GTP_CycHdrlase_I_CS"/>
</dbReference>
<keyword evidence="6 8" id="KW-0378">Hydrolase</keyword>
<dbReference type="GO" id="GO:0006729">
    <property type="term" value="P:tetrahydrobiopterin biosynthetic process"/>
    <property type="evidence" value="ECO:0007669"/>
    <property type="project" value="TreeGrafter"/>
</dbReference>
<comment type="catalytic activity">
    <reaction evidence="1 8">
        <text>GTP + H2O = 7,8-dihydroneopterin 3'-triphosphate + formate + H(+)</text>
        <dbReference type="Rhea" id="RHEA:17473"/>
        <dbReference type="ChEBI" id="CHEBI:15377"/>
        <dbReference type="ChEBI" id="CHEBI:15378"/>
        <dbReference type="ChEBI" id="CHEBI:15740"/>
        <dbReference type="ChEBI" id="CHEBI:37565"/>
        <dbReference type="ChEBI" id="CHEBI:58462"/>
        <dbReference type="EC" id="3.5.4.16"/>
    </reaction>
</comment>
<keyword evidence="7 8" id="KW-0342">GTP-binding</keyword>
<dbReference type="PANTHER" id="PTHR11109:SF7">
    <property type="entry name" value="GTP CYCLOHYDROLASE 1"/>
    <property type="match status" value="1"/>
</dbReference>
<dbReference type="Gene3D" id="1.10.286.10">
    <property type="match status" value="1"/>
</dbReference>
<keyword evidence="8" id="KW-0862">Zinc</keyword>
<gene>
    <name evidence="8 10" type="primary">folE</name>
    <name evidence="10" type="ORF">XH91_02925</name>
</gene>
<evidence type="ECO:0000313" key="11">
    <source>
        <dbReference type="Proteomes" id="UP000288972"/>
    </source>
</evidence>
<dbReference type="InterPro" id="IPR020602">
    <property type="entry name" value="GTP_CycHdrlase_I_dom"/>
</dbReference>
<name>A0AAE6C6H7_9BRAD</name>
<dbReference type="EC" id="3.5.4.16" evidence="8"/>
<evidence type="ECO:0000256" key="2">
    <source>
        <dbReference type="ARBA" id="ARBA00005080"/>
    </source>
</evidence>
<dbReference type="Gene3D" id="3.30.1130.10">
    <property type="match status" value="1"/>
</dbReference>
<dbReference type="InterPro" id="IPR043133">
    <property type="entry name" value="GTP-CH-I_C/QueF"/>
</dbReference>
<dbReference type="FunFam" id="1.10.286.10:FF:000001">
    <property type="entry name" value="GTP cyclohydrolase 1"/>
    <property type="match status" value="1"/>
</dbReference>
<keyword evidence="5 8" id="KW-0554">One-carbon metabolism</keyword>
<dbReference type="HAMAP" id="MF_00223">
    <property type="entry name" value="FolE"/>
    <property type="match status" value="1"/>
</dbReference>
<organism evidence="10 11">
    <name type="scientific">Bradyrhizobium guangzhouense</name>
    <dbReference type="NCBI Taxonomy" id="1325095"/>
    <lineage>
        <taxon>Bacteria</taxon>
        <taxon>Pseudomonadati</taxon>
        <taxon>Pseudomonadota</taxon>
        <taxon>Alphaproteobacteria</taxon>
        <taxon>Hyphomicrobiales</taxon>
        <taxon>Nitrobacteraceae</taxon>
        <taxon>Bradyrhizobium</taxon>
    </lineage>
</organism>
<feature type="binding site" evidence="8">
    <location>
        <position position="77"/>
    </location>
    <ligand>
        <name>Zn(2+)</name>
        <dbReference type="ChEBI" id="CHEBI:29105"/>
    </ligand>
</feature>
<dbReference type="PROSITE" id="PS00859">
    <property type="entry name" value="GTP_CYCLOHYDROL_1_1"/>
    <property type="match status" value="1"/>
</dbReference>
<comment type="subunit">
    <text evidence="4">Toroid-shaped homodecamer, composed of two pentamers of five dimers.</text>
</comment>
<dbReference type="FunFam" id="3.30.1130.10:FF:000001">
    <property type="entry name" value="GTP cyclohydrolase 1"/>
    <property type="match status" value="1"/>
</dbReference>
<evidence type="ECO:0000256" key="6">
    <source>
        <dbReference type="ARBA" id="ARBA00022801"/>
    </source>
</evidence>
<dbReference type="GO" id="GO:0006730">
    <property type="term" value="P:one-carbon metabolic process"/>
    <property type="evidence" value="ECO:0007669"/>
    <property type="project" value="UniProtKB-UniRule"/>
</dbReference>
<evidence type="ECO:0000256" key="1">
    <source>
        <dbReference type="ARBA" id="ARBA00001052"/>
    </source>
</evidence>